<evidence type="ECO:0000256" key="6">
    <source>
        <dbReference type="ARBA" id="ARBA00022801"/>
    </source>
</evidence>
<dbReference type="Pfam" id="PF02163">
    <property type="entry name" value="Peptidase_M50"/>
    <property type="match status" value="1"/>
</dbReference>
<dbReference type="EMBL" id="CP000492">
    <property type="protein sequence ID" value="ABL64563.1"/>
    <property type="molecule type" value="Genomic_DNA"/>
</dbReference>
<sequence length="350" mass="39035">MDNDHKHAMNGTNQSRATILAEQNYPLHIALFLLTALCTLWAGSFWSGHPVRLDNVNLFFFDLFRGLPYAASLLLFLSVHEFGHFFTALHYRMRATLPYYIPVPPLPFLLSLGTMGAVIKIKDRIPNTNALFDTGVSGPLSGFIVSLGLLLFGFYHLPPASWIFTVHPEYIASGGIPNPAPEGTLTLGKNLLWIVLEQVIAPKNLPPMTEMYHYPFLFTGWLGCFVTALNLIPVGQLDGGHVTYAMFGKQGYKKTAKTFMFIIGILGFPSLLELTFSLILPAQTIRIPGELLQWSWPGWMLWFLILSRFIGTDHPPTSHDCSLSASRRAIGWVAIVIFIITFVPVPFGVQ</sequence>
<evidence type="ECO:0000256" key="10">
    <source>
        <dbReference type="SAM" id="Phobius"/>
    </source>
</evidence>
<dbReference type="GO" id="GO:0008233">
    <property type="term" value="F:peptidase activity"/>
    <property type="evidence" value="ECO:0007669"/>
    <property type="project" value="UniProtKB-KW"/>
</dbReference>
<evidence type="ECO:0000256" key="9">
    <source>
        <dbReference type="ARBA" id="ARBA00023136"/>
    </source>
</evidence>
<evidence type="ECO:0000259" key="11">
    <source>
        <dbReference type="Pfam" id="PF02163"/>
    </source>
</evidence>
<comment type="similarity">
    <text evidence="3">Belongs to the peptidase M50B family.</text>
</comment>
<evidence type="ECO:0000256" key="4">
    <source>
        <dbReference type="ARBA" id="ARBA00022670"/>
    </source>
</evidence>
<dbReference type="CDD" id="cd06160">
    <property type="entry name" value="S2P-M50_like_2"/>
    <property type="match status" value="1"/>
</dbReference>
<gene>
    <name evidence="12" type="ordered locus">Cpha266_0506</name>
</gene>
<feature type="transmembrane region" description="Helical" evidence="10">
    <location>
        <begin position="291"/>
        <end position="310"/>
    </location>
</feature>
<organism evidence="12 13">
    <name type="scientific">Chlorobium phaeobacteroides (strain DSM 266 / SMG 266 / 2430)</name>
    <dbReference type="NCBI Taxonomy" id="290317"/>
    <lineage>
        <taxon>Bacteria</taxon>
        <taxon>Pseudomonadati</taxon>
        <taxon>Chlorobiota</taxon>
        <taxon>Chlorobiia</taxon>
        <taxon>Chlorobiales</taxon>
        <taxon>Chlorobiaceae</taxon>
        <taxon>Chlorobium/Pelodictyon group</taxon>
        <taxon>Chlorobium</taxon>
    </lineage>
</organism>
<keyword evidence="4" id="KW-0645">Protease</keyword>
<dbReference type="AlphaFoldDB" id="A1BDT6"/>
<evidence type="ECO:0000256" key="2">
    <source>
        <dbReference type="ARBA" id="ARBA00004141"/>
    </source>
</evidence>
<keyword evidence="5 10" id="KW-0812">Transmembrane</keyword>
<feature type="transmembrane region" description="Helical" evidence="10">
    <location>
        <begin position="212"/>
        <end position="237"/>
    </location>
</feature>
<evidence type="ECO:0000256" key="3">
    <source>
        <dbReference type="ARBA" id="ARBA00007931"/>
    </source>
</evidence>
<dbReference type="PANTHER" id="PTHR31412">
    <property type="entry name" value="ZINC METALLOPROTEASE EGY1"/>
    <property type="match status" value="1"/>
</dbReference>
<comment type="cofactor">
    <cofactor evidence="1">
        <name>Zn(2+)</name>
        <dbReference type="ChEBI" id="CHEBI:29105"/>
    </cofactor>
</comment>
<protein>
    <submittedName>
        <fullName evidence="12">Peptidase M50</fullName>
    </submittedName>
</protein>
<feature type="transmembrane region" description="Helical" evidence="10">
    <location>
        <begin position="258"/>
        <end position="279"/>
    </location>
</feature>
<evidence type="ECO:0000313" key="12">
    <source>
        <dbReference type="EMBL" id="ABL64563.1"/>
    </source>
</evidence>
<dbReference type="GO" id="GO:0006508">
    <property type="term" value="P:proteolysis"/>
    <property type="evidence" value="ECO:0007669"/>
    <property type="project" value="UniProtKB-KW"/>
</dbReference>
<keyword evidence="9 10" id="KW-0472">Membrane</keyword>
<proteinExistence type="inferred from homology"/>
<dbReference type="InterPro" id="IPR044838">
    <property type="entry name" value="EGY1-like"/>
</dbReference>
<feature type="transmembrane region" description="Helical" evidence="10">
    <location>
        <begin position="25"/>
        <end position="46"/>
    </location>
</feature>
<keyword evidence="6" id="KW-0378">Hydrolase</keyword>
<feature type="transmembrane region" description="Helical" evidence="10">
    <location>
        <begin position="131"/>
        <end position="155"/>
    </location>
</feature>
<keyword evidence="7" id="KW-0809">Transit peptide</keyword>
<reference evidence="12 13" key="1">
    <citation type="submission" date="2006-12" db="EMBL/GenBank/DDBJ databases">
        <title>Complete sequence of Chlorobium phaeobacteroides DSM 266.</title>
        <authorList>
            <consortium name="US DOE Joint Genome Institute"/>
            <person name="Copeland A."/>
            <person name="Lucas S."/>
            <person name="Lapidus A."/>
            <person name="Barry K."/>
            <person name="Detter J.C."/>
            <person name="Glavina del Rio T."/>
            <person name="Hammon N."/>
            <person name="Israni S."/>
            <person name="Pitluck S."/>
            <person name="Goltsman E."/>
            <person name="Schmutz J."/>
            <person name="Larimer F."/>
            <person name="Land M."/>
            <person name="Hauser L."/>
            <person name="Mikhailova N."/>
            <person name="Li T."/>
            <person name="Overmann J."/>
            <person name="Bryant D.A."/>
            <person name="Richardson P."/>
        </authorList>
    </citation>
    <scope>NUCLEOTIDE SEQUENCE [LARGE SCALE GENOMIC DNA]</scope>
    <source>
        <strain evidence="12 13">DSM 266</strain>
    </source>
</reference>
<evidence type="ECO:0000313" key="13">
    <source>
        <dbReference type="Proteomes" id="UP000008701"/>
    </source>
</evidence>
<dbReference type="STRING" id="290317.Cpha266_0506"/>
<accession>A1BDT6</accession>
<evidence type="ECO:0000256" key="8">
    <source>
        <dbReference type="ARBA" id="ARBA00022989"/>
    </source>
</evidence>
<dbReference type="HOGENOM" id="CLU_028221_0_0_10"/>
<evidence type="ECO:0000256" key="7">
    <source>
        <dbReference type="ARBA" id="ARBA00022946"/>
    </source>
</evidence>
<feature type="transmembrane region" description="Helical" evidence="10">
    <location>
        <begin position="99"/>
        <end position="119"/>
    </location>
</feature>
<feature type="domain" description="Peptidase M50" evidence="11">
    <location>
        <begin position="70"/>
        <end position="259"/>
    </location>
</feature>
<dbReference type="Proteomes" id="UP000008701">
    <property type="component" value="Chromosome"/>
</dbReference>
<keyword evidence="13" id="KW-1185">Reference proteome</keyword>
<evidence type="ECO:0000256" key="5">
    <source>
        <dbReference type="ARBA" id="ARBA00022692"/>
    </source>
</evidence>
<dbReference type="GO" id="GO:0016020">
    <property type="term" value="C:membrane"/>
    <property type="evidence" value="ECO:0007669"/>
    <property type="project" value="UniProtKB-SubCell"/>
</dbReference>
<dbReference type="KEGG" id="cph:Cpha266_0506"/>
<feature type="transmembrane region" description="Helical" evidence="10">
    <location>
        <begin position="58"/>
        <end position="79"/>
    </location>
</feature>
<dbReference type="PANTHER" id="PTHR31412:SF0">
    <property type="entry name" value="ZINC METALLOPROTEASE EGY1, CHLOROPLASTIC-RELATED"/>
    <property type="match status" value="1"/>
</dbReference>
<keyword evidence="8 10" id="KW-1133">Transmembrane helix</keyword>
<evidence type="ECO:0000256" key="1">
    <source>
        <dbReference type="ARBA" id="ARBA00001947"/>
    </source>
</evidence>
<dbReference type="eggNOG" id="COG1994">
    <property type="taxonomic scope" value="Bacteria"/>
</dbReference>
<name>A1BDT6_CHLPD</name>
<dbReference type="InterPro" id="IPR008915">
    <property type="entry name" value="Peptidase_M50"/>
</dbReference>
<comment type="subcellular location">
    <subcellularLocation>
        <location evidence="2">Membrane</location>
        <topology evidence="2">Multi-pass membrane protein</topology>
    </subcellularLocation>
</comment>
<feature type="transmembrane region" description="Helical" evidence="10">
    <location>
        <begin position="330"/>
        <end position="349"/>
    </location>
</feature>